<feature type="domain" description="Ribosomal RNA large subunit methyltransferase K/L-like methyltransferase" evidence="1">
    <location>
        <begin position="190"/>
        <end position="234"/>
    </location>
</feature>
<dbReference type="EMBL" id="DUTP01000003">
    <property type="protein sequence ID" value="HHX99375.1"/>
    <property type="molecule type" value="Genomic_DNA"/>
</dbReference>
<evidence type="ECO:0000259" key="1">
    <source>
        <dbReference type="Pfam" id="PF01170"/>
    </source>
</evidence>
<dbReference type="InterPro" id="IPR000241">
    <property type="entry name" value="RlmKL-like_Mtase"/>
</dbReference>
<proteinExistence type="predicted"/>
<dbReference type="PANTHER" id="PTHR14911:SF13">
    <property type="entry name" value="TRNA (GUANINE(6)-N2)-METHYLTRANSFERASE THUMP3"/>
    <property type="match status" value="1"/>
</dbReference>
<organism evidence="2 3">
    <name type="scientific">Candidatus Dojkabacteria bacterium</name>
    <dbReference type="NCBI Taxonomy" id="2099670"/>
    <lineage>
        <taxon>Bacteria</taxon>
        <taxon>Candidatus Dojkabacteria</taxon>
    </lineage>
</organism>
<evidence type="ECO:0000313" key="2">
    <source>
        <dbReference type="EMBL" id="HHX99375.1"/>
    </source>
</evidence>
<reference evidence="2 3" key="1">
    <citation type="journal article" date="2020" name="Biotechnol. Biofuels">
        <title>New insights from the biogas microbiome by comprehensive genome-resolved metagenomics of nearly 1600 species originating from multiple anaerobic digesters.</title>
        <authorList>
            <person name="Campanaro S."/>
            <person name="Treu L."/>
            <person name="Rodriguez-R L.M."/>
            <person name="Kovalovszki A."/>
            <person name="Ziels R.M."/>
            <person name="Maus I."/>
            <person name="Zhu X."/>
            <person name="Kougias P.G."/>
            <person name="Basile A."/>
            <person name="Luo G."/>
            <person name="Schluter A."/>
            <person name="Konstantinidis K.T."/>
            <person name="Angelidaki I."/>
        </authorList>
    </citation>
    <scope>NUCLEOTIDE SEQUENCE [LARGE SCALE GENOMIC DNA]</scope>
    <source>
        <strain evidence="2">AS05jafATM_89</strain>
    </source>
</reference>
<dbReference type="GO" id="GO:0030488">
    <property type="term" value="P:tRNA methylation"/>
    <property type="evidence" value="ECO:0007669"/>
    <property type="project" value="TreeGrafter"/>
</dbReference>
<dbReference type="Proteomes" id="UP000576550">
    <property type="component" value="Unassembled WGS sequence"/>
</dbReference>
<sequence>MSKQLFIQSGVFPELSFAELLSVLSSFGLHRECVSRYGKNIFLLNIDEKITSQLARIIFLRLGGAIRLGEIIEDIDSFEMDTENDKKVTFGISILGEGRKTDSAVLKKLANGIKRQLRENKISSRFVLPQNKDISLNAAQIIKNNILSEGFELVLIRNGNQEIYGKTLEIQDLEGFVGRDIKRPESNLQMGTLPPKLARIMVNLTGLKNGVIWDPFCGSGTLLMEAAVLGFDFLASDIDPRAVIDTENNIKWLLGEGQITENTYYSAFQFDILKPDQGIVNKLKHTDIDAIVCEPYMGPPQTRILSVEYANKLLEDVKRLYRKLFELIDEKLQKRGIKVVMILPSYKTDKGWKTFGIRELVGKRWDVKNTTLVQEDLKWMRKNSIITRNIFILERT</sequence>
<protein>
    <recommendedName>
        <fullName evidence="1">Ribosomal RNA large subunit methyltransferase K/L-like methyltransferase domain-containing protein</fullName>
    </recommendedName>
</protein>
<name>A0A832R8Z9_9BACT</name>
<dbReference type="InterPro" id="IPR029063">
    <property type="entry name" value="SAM-dependent_MTases_sf"/>
</dbReference>
<evidence type="ECO:0000313" key="3">
    <source>
        <dbReference type="Proteomes" id="UP000576550"/>
    </source>
</evidence>
<gene>
    <name evidence="2" type="ORF">GX533_01685</name>
</gene>
<dbReference type="GO" id="GO:0016423">
    <property type="term" value="F:tRNA (guanine) methyltransferase activity"/>
    <property type="evidence" value="ECO:0007669"/>
    <property type="project" value="TreeGrafter"/>
</dbReference>
<accession>A0A832R8Z9</accession>
<dbReference type="AlphaFoldDB" id="A0A832R8Z9"/>
<dbReference type="Gene3D" id="3.40.50.150">
    <property type="entry name" value="Vaccinia Virus protein VP39"/>
    <property type="match status" value="1"/>
</dbReference>
<dbReference type="SUPFAM" id="SSF53335">
    <property type="entry name" value="S-adenosyl-L-methionine-dependent methyltransferases"/>
    <property type="match status" value="1"/>
</dbReference>
<comment type="caution">
    <text evidence="2">The sequence shown here is derived from an EMBL/GenBank/DDBJ whole genome shotgun (WGS) entry which is preliminary data.</text>
</comment>
<dbReference type="PANTHER" id="PTHR14911">
    <property type="entry name" value="THUMP DOMAIN-CONTAINING"/>
    <property type="match status" value="1"/>
</dbReference>
<dbReference type="Pfam" id="PF01170">
    <property type="entry name" value="UPF0020"/>
    <property type="match status" value="1"/>
</dbReference>